<dbReference type="AlphaFoldDB" id="A0A9P3GE88"/>
<accession>A0A9P3GE88</accession>
<name>A0A9P3GE88_9APHY</name>
<keyword evidence="3" id="KW-1185">Reference proteome</keyword>
<evidence type="ECO:0000259" key="1">
    <source>
        <dbReference type="Pfam" id="PF12937"/>
    </source>
</evidence>
<dbReference type="Gene3D" id="1.20.1280.50">
    <property type="match status" value="1"/>
</dbReference>
<sequence length="538" mass="60741">MSAARKDEWLRLQLKREQMEAEVRALARQMNALTDPGRLPVELLAEVFANVGAYRPGQRTSDHVLRMSHVCRHWREVALRFPHLWAHLELGRKREYHLMVVERSRNCSLYVSGNARLCEDSDIQFLLDEMHRVYSLELSGSLFIAVQGQVKRLVTGLLPAPRLEIFSETSYSKPVGAYNSFSLFSYLDMPRLREIHLDNLDDGMHDSLVRQSSSHLRILEVQRKHSRYDTCKLLAALERAPLLKELTIRDPYRYSDEHLETRVNQPVLLSQLESLTLEGVLETTTPFLRQISTPDLSAADIVLDTGGRRVLESLSREQLIDAALTVVSAAASVWKRAGALPFELSLGESFGNGELTGSAAKATNSGTSCQAKNRFIITLDPPLVPLVLPETIAQLEVRRLVIRPKWNDPDYDITMFAVFGGLIEELTFQSAELSLIVSVLSQDPLPFPQLRAINLVHCTSCHVFGHAIGFFYSRDGCKCEHILADFVALLHQRRSLQVPIQELSISDSLANSVDEELRKMFSAAVAKVSIHRTPRRYP</sequence>
<dbReference type="Proteomes" id="UP000703269">
    <property type="component" value="Unassembled WGS sequence"/>
</dbReference>
<reference evidence="2 3" key="1">
    <citation type="submission" date="2021-08" db="EMBL/GenBank/DDBJ databases">
        <title>Draft Genome Sequence of Phanerochaete sordida strain YK-624.</title>
        <authorList>
            <person name="Mori T."/>
            <person name="Dohra H."/>
            <person name="Suzuki T."/>
            <person name="Kawagishi H."/>
            <person name="Hirai H."/>
        </authorList>
    </citation>
    <scope>NUCLEOTIDE SEQUENCE [LARGE SCALE GENOMIC DNA]</scope>
    <source>
        <strain evidence="2 3">YK-624</strain>
    </source>
</reference>
<feature type="domain" description="F-box" evidence="1">
    <location>
        <begin position="38"/>
        <end position="88"/>
    </location>
</feature>
<dbReference type="Pfam" id="PF12937">
    <property type="entry name" value="F-box-like"/>
    <property type="match status" value="1"/>
</dbReference>
<dbReference type="Gene3D" id="3.80.10.10">
    <property type="entry name" value="Ribonuclease Inhibitor"/>
    <property type="match status" value="1"/>
</dbReference>
<evidence type="ECO:0000313" key="2">
    <source>
        <dbReference type="EMBL" id="GJE93306.1"/>
    </source>
</evidence>
<dbReference type="InterPro" id="IPR032675">
    <property type="entry name" value="LRR_dom_sf"/>
</dbReference>
<dbReference type="EMBL" id="BPQB01000031">
    <property type="protein sequence ID" value="GJE93306.1"/>
    <property type="molecule type" value="Genomic_DNA"/>
</dbReference>
<dbReference type="InterPro" id="IPR001810">
    <property type="entry name" value="F-box_dom"/>
</dbReference>
<proteinExistence type="predicted"/>
<comment type="caution">
    <text evidence="2">The sequence shown here is derived from an EMBL/GenBank/DDBJ whole genome shotgun (WGS) entry which is preliminary data.</text>
</comment>
<protein>
    <submittedName>
        <fullName evidence="2">F-box protein</fullName>
    </submittedName>
</protein>
<dbReference type="OrthoDB" id="3225069at2759"/>
<dbReference type="SUPFAM" id="SSF81383">
    <property type="entry name" value="F-box domain"/>
    <property type="match status" value="1"/>
</dbReference>
<dbReference type="InterPro" id="IPR036047">
    <property type="entry name" value="F-box-like_dom_sf"/>
</dbReference>
<organism evidence="2 3">
    <name type="scientific">Phanerochaete sordida</name>
    <dbReference type="NCBI Taxonomy" id="48140"/>
    <lineage>
        <taxon>Eukaryota</taxon>
        <taxon>Fungi</taxon>
        <taxon>Dikarya</taxon>
        <taxon>Basidiomycota</taxon>
        <taxon>Agaricomycotina</taxon>
        <taxon>Agaricomycetes</taxon>
        <taxon>Polyporales</taxon>
        <taxon>Phanerochaetaceae</taxon>
        <taxon>Phanerochaete</taxon>
    </lineage>
</organism>
<gene>
    <name evidence="2" type="ORF">PsYK624_094650</name>
</gene>
<evidence type="ECO:0000313" key="3">
    <source>
        <dbReference type="Proteomes" id="UP000703269"/>
    </source>
</evidence>